<dbReference type="PRINTS" id="PR00337">
    <property type="entry name" value="LEUILEVALBP"/>
</dbReference>
<gene>
    <name evidence="7" type="ORF">SAMN02745746_02509</name>
</gene>
<evidence type="ECO:0000259" key="6">
    <source>
        <dbReference type="Pfam" id="PF13458"/>
    </source>
</evidence>
<proteinExistence type="inferred from homology"/>
<dbReference type="STRING" id="1123014.SAMN02745746_02509"/>
<dbReference type="EMBL" id="FXAG01000013">
    <property type="protein sequence ID" value="SMF31366.1"/>
    <property type="molecule type" value="Genomic_DNA"/>
</dbReference>
<protein>
    <submittedName>
        <fullName evidence="7">Amino acid/amide ABC transporter substrate-binding protein, HAAT family (TC 3.A.1.4.-)</fullName>
    </submittedName>
</protein>
<dbReference type="Proteomes" id="UP000192920">
    <property type="component" value="Unassembled WGS sequence"/>
</dbReference>
<dbReference type="Pfam" id="PF13458">
    <property type="entry name" value="Peripla_BP_6"/>
    <property type="match status" value="1"/>
</dbReference>
<name>A0A1Y6BWK3_9NEIS</name>
<evidence type="ECO:0000256" key="1">
    <source>
        <dbReference type="ARBA" id="ARBA00010062"/>
    </source>
</evidence>
<feature type="chain" id="PRO_5012464231" evidence="5">
    <location>
        <begin position="24"/>
        <end position="403"/>
    </location>
</feature>
<evidence type="ECO:0000256" key="3">
    <source>
        <dbReference type="ARBA" id="ARBA00022729"/>
    </source>
</evidence>
<dbReference type="GO" id="GO:0006865">
    <property type="term" value="P:amino acid transport"/>
    <property type="evidence" value="ECO:0007669"/>
    <property type="project" value="UniProtKB-KW"/>
</dbReference>
<dbReference type="PROSITE" id="PS51257">
    <property type="entry name" value="PROKAR_LIPOPROTEIN"/>
    <property type="match status" value="1"/>
</dbReference>
<dbReference type="AlphaFoldDB" id="A0A1Y6BWK3"/>
<comment type="similarity">
    <text evidence="1">Belongs to the leucine-binding protein family.</text>
</comment>
<dbReference type="RefSeq" id="WP_085276736.1">
    <property type="nucleotide sequence ID" value="NZ_FXAG01000013.1"/>
</dbReference>
<feature type="domain" description="Leucine-binding protein" evidence="6">
    <location>
        <begin position="41"/>
        <end position="381"/>
    </location>
</feature>
<dbReference type="CDD" id="cd06342">
    <property type="entry name" value="PBP1_ABC_LIVBP-like"/>
    <property type="match status" value="1"/>
</dbReference>
<evidence type="ECO:0000256" key="4">
    <source>
        <dbReference type="ARBA" id="ARBA00022970"/>
    </source>
</evidence>
<keyword evidence="4" id="KW-0029">Amino-acid transport</keyword>
<dbReference type="SUPFAM" id="SSF53822">
    <property type="entry name" value="Periplasmic binding protein-like I"/>
    <property type="match status" value="1"/>
</dbReference>
<sequence length="403" mass="41659">MTLIKMSCIAVAVAGLAACGQKAETSADAAKPAPAADELVVKIGHAGPITGPAANYGKDSENGAQVAVDELNAEGISLGGKKVKFELVSEDDQADPKAATQVAQRLVDAQVAGVIGHVTSGATIPASKIYSDAGIPQISPSATSPSYTQQGYKTAFRVIADDAAQGQALGAFAVNELKAKKIAIIDDRTAYGQGLADEFEKAAKAGGAEIVKREFTNDKSTDFAAILTTLKALKPEVIFFGGMEAQSGPLTKQMKRLGLSAKLLSGDGTRTPDYLKLAGADAEGNYASTAGQPNDKMPGFTSFSEKYKAKFKQDVAVFSPYSYDAVRTLVAAMQKADSAEPAKYLPALSQVEFAGVTGPVKFDAKGDRLNPTVTIYQVKNGQWEVAKVLGGGAAPAGNASAAQ</sequence>
<evidence type="ECO:0000256" key="2">
    <source>
        <dbReference type="ARBA" id="ARBA00022448"/>
    </source>
</evidence>
<organism evidence="7 8">
    <name type="scientific">Pseudogulbenkiania subflava DSM 22618</name>
    <dbReference type="NCBI Taxonomy" id="1123014"/>
    <lineage>
        <taxon>Bacteria</taxon>
        <taxon>Pseudomonadati</taxon>
        <taxon>Pseudomonadota</taxon>
        <taxon>Betaproteobacteria</taxon>
        <taxon>Neisseriales</taxon>
        <taxon>Chromobacteriaceae</taxon>
        <taxon>Pseudogulbenkiania</taxon>
    </lineage>
</organism>
<dbReference type="InterPro" id="IPR028082">
    <property type="entry name" value="Peripla_BP_I"/>
</dbReference>
<evidence type="ECO:0000313" key="7">
    <source>
        <dbReference type="EMBL" id="SMF31366.1"/>
    </source>
</evidence>
<evidence type="ECO:0000313" key="8">
    <source>
        <dbReference type="Proteomes" id="UP000192920"/>
    </source>
</evidence>
<dbReference type="Gene3D" id="3.40.50.2300">
    <property type="match status" value="2"/>
</dbReference>
<evidence type="ECO:0000256" key="5">
    <source>
        <dbReference type="SAM" id="SignalP"/>
    </source>
</evidence>
<keyword evidence="8" id="KW-1185">Reference proteome</keyword>
<dbReference type="PANTHER" id="PTHR47151:SF2">
    <property type="entry name" value="AMINO ACID BINDING PROTEIN"/>
    <property type="match status" value="1"/>
</dbReference>
<accession>A0A1Y6BWK3</accession>
<dbReference type="InterPro" id="IPR000709">
    <property type="entry name" value="Leu_Ile_Val-bd"/>
</dbReference>
<dbReference type="InterPro" id="IPR028081">
    <property type="entry name" value="Leu-bd"/>
</dbReference>
<dbReference type="PANTHER" id="PTHR47151">
    <property type="entry name" value="LEU/ILE/VAL-BINDING ABC TRANSPORTER SUBUNIT"/>
    <property type="match status" value="1"/>
</dbReference>
<feature type="signal peptide" evidence="5">
    <location>
        <begin position="1"/>
        <end position="23"/>
    </location>
</feature>
<keyword evidence="3 5" id="KW-0732">Signal</keyword>
<reference evidence="8" key="1">
    <citation type="submission" date="2017-04" db="EMBL/GenBank/DDBJ databases">
        <authorList>
            <person name="Varghese N."/>
            <person name="Submissions S."/>
        </authorList>
    </citation>
    <scope>NUCLEOTIDE SEQUENCE [LARGE SCALE GENOMIC DNA]</scope>
    <source>
        <strain evidence="8">DSM 22618</strain>
    </source>
</reference>
<keyword evidence="2" id="KW-0813">Transport</keyword>